<keyword evidence="10" id="KW-1185">Reference proteome</keyword>
<feature type="transmembrane region" description="Helical" evidence="7">
    <location>
        <begin position="5"/>
        <end position="24"/>
    </location>
</feature>
<evidence type="ECO:0000256" key="2">
    <source>
        <dbReference type="ARBA" id="ARBA00009425"/>
    </source>
</evidence>
<name>A0ABX7BUS2_9HYPH</name>
<feature type="transmembrane region" description="Helical" evidence="7">
    <location>
        <begin position="36"/>
        <end position="55"/>
    </location>
</feature>
<keyword evidence="4 7" id="KW-0812">Transmembrane</keyword>
<dbReference type="Proteomes" id="UP000595460">
    <property type="component" value="Chromosome"/>
</dbReference>
<evidence type="ECO:0000256" key="3">
    <source>
        <dbReference type="ARBA" id="ARBA00022475"/>
    </source>
</evidence>
<dbReference type="RefSeq" id="WP_201655798.1">
    <property type="nucleotide sequence ID" value="NZ_CP068047.1"/>
</dbReference>
<evidence type="ECO:0000256" key="5">
    <source>
        <dbReference type="ARBA" id="ARBA00022989"/>
    </source>
</evidence>
<comment type="similarity">
    <text evidence="2">Belongs to the CPA3 antiporters (TC 2.A.63) subunit B family.</text>
</comment>
<feature type="transmembrane region" description="Helical" evidence="7">
    <location>
        <begin position="67"/>
        <end position="92"/>
    </location>
</feature>
<evidence type="ECO:0000256" key="6">
    <source>
        <dbReference type="ARBA" id="ARBA00023136"/>
    </source>
</evidence>
<proteinExistence type="inferred from homology"/>
<keyword evidence="3" id="KW-1003">Cell membrane</keyword>
<protein>
    <submittedName>
        <fullName evidence="9">Na(+)/H(+) antiporter subunit B</fullName>
    </submittedName>
</protein>
<evidence type="ECO:0000256" key="7">
    <source>
        <dbReference type="SAM" id="Phobius"/>
    </source>
</evidence>
<keyword evidence="6 7" id="KW-0472">Membrane</keyword>
<feature type="domain" description="Na+/H+ antiporter MnhB subunit-related protein" evidence="8">
    <location>
        <begin position="5"/>
        <end position="127"/>
    </location>
</feature>
<comment type="subcellular location">
    <subcellularLocation>
        <location evidence="1">Cell membrane</location>
        <topology evidence="1">Multi-pass membrane protein</topology>
    </subcellularLocation>
</comment>
<dbReference type="EMBL" id="CP068047">
    <property type="protein sequence ID" value="QQR35685.1"/>
    <property type="molecule type" value="Genomic_DNA"/>
</dbReference>
<dbReference type="Pfam" id="PF04039">
    <property type="entry name" value="MnhB"/>
    <property type="match status" value="1"/>
</dbReference>
<organism evidence="9 10">
    <name type="scientific">Devosia oryziradicis</name>
    <dbReference type="NCBI Taxonomy" id="2801335"/>
    <lineage>
        <taxon>Bacteria</taxon>
        <taxon>Pseudomonadati</taxon>
        <taxon>Pseudomonadota</taxon>
        <taxon>Alphaproteobacteria</taxon>
        <taxon>Hyphomicrobiales</taxon>
        <taxon>Devosiaceae</taxon>
        <taxon>Devosia</taxon>
    </lineage>
</organism>
<reference evidence="9 10" key="1">
    <citation type="submission" date="2021-01" db="EMBL/GenBank/DDBJ databases">
        <title>Genome seq and assembly of Devosia sp. G19.</title>
        <authorList>
            <person name="Chhetri G."/>
        </authorList>
    </citation>
    <scope>NUCLEOTIDE SEQUENCE [LARGE SCALE GENOMIC DNA]</scope>
    <source>
        <strain evidence="9 10">G19</strain>
    </source>
</reference>
<accession>A0ABX7BUS2</accession>
<dbReference type="PANTHER" id="PTHR33932:SF4">
    <property type="entry name" value="NA(+)_H(+) ANTIPORTER SUBUNIT B"/>
    <property type="match status" value="1"/>
</dbReference>
<evidence type="ECO:0000256" key="4">
    <source>
        <dbReference type="ARBA" id="ARBA00022692"/>
    </source>
</evidence>
<evidence type="ECO:0000313" key="9">
    <source>
        <dbReference type="EMBL" id="QQR35685.1"/>
    </source>
</evidence>
<evidence type="ECO:0000259" key="8">
    <source>
        <dbReference type="Pfam" id="PF04039"/>
    </source>
</evidence>
<gene>
    <name evidence="9" type="ORF">JI749_15235</name>
</gene>
<keyword evidence="5 7" id="KW-1133">Transmembrane helix</keyword>
<sequence length="141" mass="14469">MNTIIFRTIAPLIVAIMLVFSAYVCLRGHNEPGGGFIGGLIAASAIAVLGMASGAQAARRALRLDPMAIAGFGVVIAGMSGLLSLFTGSPFMTSIWLHLELGETTVPISTPMVFDIGVYLVVFGTIATIALALESDGGDGL</sequence>
<dbReference type="PANTHER" id="PTHR33932">
    <property type="entry name" value="NA(+)/H(+) ANTIPORTER SUBUNIT B"/>
    <property type="match status" value="1"/>
</dbReference>
<evidence type="ECO:0000313" key="10">
    <source>
        <dbReference type="Proteomes" id="UP000595460"/>
    </source>
</evidence>
<evidence type="ECO:0000256" key="1">
    <source>
        <dbReference type="ARBA" id="ARBA00004651"/>
    </source>
</evidence>
<dbReference type="InterPro" id="IPR050622">
    <property type="entry name" value="CPA3_antiporter_subunitB"/>
</dbReference>
<feature type="transmembrane region" description="Helical" evidence="7">
    <location>
        <begin position="112"/>
        <end position="133"/>
    </location>
</feature>
<dbReference type="InterPro" id="IPR007182">
    <property type="entry name" value="MnhB"/>
</dbReference>